<dbReference type="EMBL" id="KI631019">
    <property type="protein sequence ID" value="EYU30617.1"/>
    <property type="molecule type" value="Genomic_DNA"/>
</dbReference>
<name>A0A022QPK3_ERYGU</name>
<proteinExistence type="predicted"/>
<reference evidence="2 3" key="1">
    <citation type="journal article" date="2013" name="Proc. Natl. Acad. Sci. U.S.A.">
        <title>Fine-scale variation in meiotic recombination in Mimulus inferred from population shotgun sequencing.</title>
        <authorList>
            <person name="Hellsten U."/>
            <person name="Wright K.M."/>
            <person name="Jenkins J."/>
            <person name="Shu S."/>
            <person name="Yuan Y."/>
            <person name="Wessler S.R."/>
            <person name="Schmutz J."/>
            <person name="Willis J.H."/>
            <person name="Rokhsar D.S."/>
        </authorList>
    </citation>
    <scope>NUCLEOTIDE SEQUENCE [LARGE SCALE GENOMIC DNA]</scope>
    <source>
        <strain evidence="3">cv. DUN x IM62</strain>
    </source>
</reference>
<feature type="region of interest" description="Disordered" evidence="1">
    <location>
        <begin position="1"/>
        <end position="136"/>
    </location>
</feature>
<feature type="compositionally biased region" description="Polar residues" evidence="1">
    <location>
        <begin position="1"/>
        <end position="10"/>
    </location>
</feature>
<evidence type="ECO:0000256" key="1">
    <source>
        <dbReference type="SAM" id="MobiDB-lite"/>
    </source>
</evidence>
<feature type="compositionally biased region" description="Basic and acidic residues" evidence="1">
    <location>
        <begin position="61"/>
        <end position="87"/>
    </location>
</feature>
<dbReference type="Proteomes" id="UP000030748">
    <property type="component" value="Unassembled WGS sequence"/>
</dbReference>
<organism evidence="2 3">
    <name type="scientific">Erythranthe guttata</name>
    <name type="common">Yellow monkey flower</name>
    <name type="synonym">Mimulus guttatus</name>
    <dbReference type="NCBI Taxonomy" id="4155"/>
    <lineage>
        <taxon>Eukaryota</taxon>
        <taxon>Viridiplantae</taxon>
        <taxon>Streptophyta</taxon>
        <taxon>Embryophyta</taxon>
        <taxon>Tracheophyta</taxon>
        <taxon>Spermatophyta</taxon>
        <taxon>Magnoliopsida</taxon>
        <taxon>eudicotyledons</taxon>
        <taxon>Gunneridae</taxon>
        <taxon>Pentapetalae</taxon>
        <taxon>asterids</taxon>
        <taxon>lamiids</taxon>
        <taxon>Lamiales</taxon>
        <taxon>Phrymaceae</taxon>
        <taxon>Erythranthe</taxon>
    </lineage>
</organism>
<accession>A0A022QPK3</accession>
<gene>
    <name evidence="2" type="ORF">MIMGU_mgv1a013899mg</name>
</gene>
<evidence type="ECO:0000313" key="2">
    <source>
        <dbReference type="EMBL" id="EYU30617.1"/>
    </source>
</evidence>
<evidence type="ECO:0000313" key="3">
    <source>
        <dbReference type="Proteomes" id="UP000030748"/>
    </source>
</evidence>
<feature type="compositionally biased region" description="Basic and acidic residues" evidence="1">
    <location>
        <begin position="14"/>
        <end position="25"/>
    </location>
</feature>
<sequence length="207" mass="24100">MAKIQKQNETCESEGLRNWKEDQAKKAGRKNVDGQLKVQLHVKISPQNNRFVKGKRHQERNKRDHFLTRPTYVHELRKRNGNEHEHPTQNVDGVEQPNEKQGDVQEQPGQKSDVVKELPKQNFDAPKQLNEESDEEGEIVPVVIRPGHIRFEPMGKGPAFFSVCISMFADLRESDITTLLVKLNLYLSSLVNDRYTIRKNQFFRFKI</sequence>
<keyword evidence="3" id="KW-1185">Reference proteome</keyword>
<protein>
    <submittedName>
        <fullName evidence="2">Uncharacterized protein</fullName>
    </submittedName>
</protein>
<dbReference type="AlphaFoldDB" id="A0A022QPK3"/>
<dbReference type="STRING" id="4155.A0A022QPK3"/>